<feature type="region of interest" description="Disordered" evidence="1">
    <location>
        <begin position="1"/>
        <end position="150"/>
    </location>
</feature>
<gene>
    <name evidence="2" type="ORF">BU14_0223s0004</name>
</gene>
<dbReference type="Proteomes" id="UP000218209">
    <property type="component" value="Unassembled WGS sequence"/>
</dbReference>
<feature type="compositionally biased region" description="Pro residues" evidence="1">
    <location>
        <begin position="75"/>
        <end position="85"/>
    </location>
</feature>
<evidence type="ECO:0000256" key="1">
    <source>
        <dbReference type="SAM" id="MobiDB-lite"/>
    </source>
</evidence>
<dbReference type="AlphaFoldDB" id="A0A1X6P4C6"/>
<dbReference type="EMBL" id="KV918892">
    <property type="protein sequence ID" value="OSX75731.1"/>
    <property type="molecule type" value="Genomic_DNA"/>
</dbReference>
<name>A0A1X6P4C6_PORUM</name>
<proteinExistence type="predicted"/>
<feature type="compositionally biased region" description="Basic residues" evidence="1">
    <location>
        <begin position="265"/>
        <end position="274"/>
    </location>
</feature>
<sequence length="274" mass="27515">MRLLFRPPAVSLPRWSRAVLAPPPCHPTPRPTGGRSPRPAHRPSRPSRAPATGRRGVGPPPPPCKKTASSADGYPSPPPPPPPPHPDSRQGSCGRPTVLFCQGAPPPPPSSPVCTRDAQRAPPSTAPPNHGAARSGGGPRCANGARWGGRGQMTAASGRLIPVSAAHVPLWATISRTIQGTCVQYPGLQGGGALGDASTPGTPVGSIAASAHGGTYSHAAVAGRMWGGERGAAAATAAAAARRRRATPTGGAVTLPRSAPAHGGQRGRHGARAG</sequence>
<evidence type="ECO:0000313" key="2">
    <source>
        <dbReference type="EMBL" id="OSX75731.1"/>
    </source>
</evidence>
<reference evidence="2 3" key="1">
    <citation type="submission" date="2017-03" db="EMBL/GenBank/DDBJ databases">
        <title>WGS assembly of Porphyra umbilicalis.</title>
        <authorList>
            <person name="Brawley S.H."/>
            <person name="Blouin N.A."/>
            <person name="Ficko-Blean E."/>
            <person name="Wheeler G.L."/>
            <person name="Lohr M."/>
            <person name="Goodson H.V."/>
            <person name="Jenkins J.W."/>
            <person name="Blaby-Haas C.E."/>
            <person name="Helliwell K.E."/>
            <person name="Chan C."/>
            <person name="Marriage T."/>
            <person name="Bhattacharya D."/>
            <person name="Klein A.S."/>
            <person name="Badis Y."/>
            <person name="Brodie J."/>
            <person name="Cao Y."/>
            <person name="Collen J."/>
            <person name="Dittami S.M."/>
            <person name="Gachon C.M."/>
            <person name="Green B.R."/>
            <person name="Karpowicz S."/>
            <person name="Kim J.W."/>
            <person name="Kudahl U."/>
            <person name="Lin S."/>
            <person name="Michel G."/>
            <person name="Mittag M."/>
            <person name="Olson B.J."/>
            <person name="Pangilinan J."/>
            <person name="Peng Y."/>
            <person name="Qiu H."/>
            <person name="Shu S."/>
            <person name="Singer J.T."/>
            <person name="Smith A.G."/>
            <person name="Sprecher B.N."/>
            <person name="Wagner V."/>
            <person name="Wang W."/>
            <person name="Wang Z.-Y."/>
            <person name="Yan J."/>
            <person name="Yarish C."/>
            <person name="Zoeuner-Riek S."/>
            <person name="Zhuang Y."/>
            <person name="Zou Y."/>
            <person name="Lindquist E.A."/>
            <person name="Grimwood J."/>
            <person name="Barry K."/>
            <person name="Rokhsar D.S."/>
            <person name="Schmutz J."/>
            <person name="Stiller J.W."/>
            <person name="Grossman A.R."/>
            <person name="Prochnik S.E."/>
        </authorList>
    </citation>
    <scope>NUCLEOTIDE SEQUENCE [LARGE SCALE GENOMIC DNA]</scope>
    <source>
        <strain evidence="2">4086291</strain>
    </source>
</reference>
<feature type="non-terminal residue" evidence="2">
    <location>
        <position position="274"/>
    </location>
</feature>
<feature type="region of interest" description="Disordered" evidence="1">
    <location>
        <begin position="237"/>
        <end position="274"/>
    </location>
</feature>
<feature type="compositionally biased region" description="Pro residues" evidence="1">
    <location>
        <begin position="21"/>
        <end position="30"/>
    </location>
</feature>
<organism evidence="2 3">
    <name type="scientific">Porphyra umbilicalis</name>
    <name type="common">Purple laver</name>
    <name type="synonym">Red alga</name>
    <dbReference type="NCBI Taxonomy" id="2786"/>
    <lineage>
        <taxon>Eukaryota</taxon>
        <taxon>Rhodophyta</taxon>
        <taxon>Bangiophyceae</taxon>
        <taxon>Bangiales</taxon>
        <taxon>Bangiaceae</taxon>
        <taxon>Porphyra</taxon>
    </lineage>
</organism>
<accession>A0A1X6P4C6</accession>
<evidence type="ECO:0000313" key="3">
    <source>
        <dbReference type="Proteomes" id="UP000218209"/>
    </source>
</evidence>
<protein>
    <submittedName>
        <fullName evidence="2">Uncharacterized protein</fullName>
    </submittedName>
</protein>
<keyword evidence="3" id="KW-1185">Reference proteome</keyword>
<dbReference type="PRINTS" id="PR01217">
    <property type="entry name" value="PRICHEXTENSN"/>
</dbReference>